<evidence type="ECO:0000256" key="1">
    <source>
        <dbReference type="SAM" id="Phobius"/>
    </source>
</evidence>
<dbReference type="InterPro" id="IPR036680">
    <property type="entry name" value="SPOR-like_sf"/>
</dbReference>
<feature type="transmembrane region" description="Helical" evidence="1">
    <location>
        <begin position="152"/>
        <end position="173"/>
    </location>
</feature>
<dbReference type="InterPro" id="IPR040495">
    <property type="entry name" value="HU-CCDC81_bac_1"/>
</dbReference>
<keyword evidence="1" id="KW-1133">Transmembrane helix</keyword>
<keyword evidence="4" id="KW-1185">Reference proteome</keyword>
<protein>
    <recommendedName>
        <fullName evidence="2">SPOR domain-containing protein</fullName>
    </recommendedName>
</protein>
<evidence type="ECO:0000313" key="4">
    <source>
        <dbReference type="Proteomes" id="UP001152599"/>
    </source>
</evidence>
<dbReference type="InterPro" id="IPR041268">
    <property type="entry name" value="HU-CCDC81_bac_2"/>
</dbReference>
<name>A0A9X4N1A7_9FLAO</name>
<proteinExistence type="predicted"/>
<gene>
    <name evidence="3" type="ORF">NMK71_10080</name>
</gene>
<dbReference type="EMBL" id="JANCMU010000006">
    <property type="protein sequence ID" value="MDG4946766.1"/>
    <property type="molecule type" value="Genomic_DNA"/>
</dbReference>
<dbReference type="SUPFAM" id="SSF110997">
    <property type="entry name" value="Sporulation related repeat"/>
    <property type="match status" value="1"/>
</dbReference>
<dbReference type="Pfam" id="PF18174">
    <property type="entry name" value="HU-CCDC81_bac_1"/>
    <property type="match status" value="1"/>
</dbReference>
<sequence>MNMENTIKSLLYRYDCVIVPDFGGFVAKRKSAIFHPIDYKFDPPKKMVGFNSDLVHTDGLLANEFAKHNDLSYQEAIEQIEKEVSNWKATLDNNQALTIPDLGTFTSKNNVIEFEPSENQNFALESFGLSSLRGKYILREEKEVATPKKANAWVSYAAAIGFAFLVGGSSFFANQNLVQNQLSSVLPLLNANAIVDTPNETPVAPIIDVNNIDNNDAVAITPVEETINPTTPLDADGTVEISAIAEEPTVENVTTTEFIPTDIDLSVKKYQVIGGSFKIYSRAMEHQAKLKRQGYDRAIIIGKVGNYFMVAYDTFDDATEAANFKRELERKGKDVFMRP</sequence>
<comment type="caution">
    <text evidence="3">The sequence shown here is derived from an EMBL/GenBank/DDBJ whole genome shotgun (WGS) entry which is preliminary data.</text>
</comment>
<evidence type="ECO:0000259" key="2">
    <source>
        <dbReference type="PROSITE" id="PS51724"/>
    </source>
</evidence>
<dbReference type="GO" id="GO:0042834">
    <property type="term" value="F:peptidoglycan binding"/>
    <property type="evidence" value="ECO:0007669"/>
    <property type="project" value="InterPro"/>
</dbReference>
<reference evidence="3" key="1">
    <citation type="submission" date="2022-07" db="EMBL/GenBank/DDBJ databases">
        <title>Description and genome-wide analysis of Profundicola chukchiensis gen. nov., sp. nov., marine bacteria isolated from bottom sediments of the Chukchi Sea.</title>
        <authorList>
            <person name="Romanenko L."/>
            <person name="Otstavnykh N."/>
            <person name="Kurilenko V."/>
            <person name="Eremeev V."/>
            <person name="Velansky P."/>
            <person name="Mikhailov V."/>
            <person name="Isaeva M."/>
        </authorList>
    </citation>
    <scope>NUCLEOTIDE SEQUENCE</scope>
    <source>
        <strain evidence="3">KMM 9713</strain>
    </source>
</reference>
<evidence type="ECO:0000313" key="3">
    <source>
        <dbReference type="EMBL" id="MDG4946766.1"/>
    </source>
</evidence>
<keyword evidence="1" id="KW-0812">Transmembrane</keyword>
<dbReference type="PROSITE" id="PS51724">
    <property type="entry name" value="SPOR"/>
    <property type="match status" value="1"/>
</dbReference>
<accession>A0A9X4N1A7</accession>
<dbReference type="Proteomes" id="UP001152599">
    <property type="component" value="Unassembled WGS sequence"/>
</dbReference>
<dbReference type="Gene3D" id="3.30.70.1070">
    <property type="entry name" value="Sporulation related repeat"/>
    <property type="match status" value="1"/>
</dbReference>
<dbReference type="Pfam" id="PF18175">
    <property type="entry name" value="HU-CCDC81_bac_2"/>
    <property type="match status" value="1"/>
</dbReference>
<keyword evidence="1" id="KW-0472">Membrane</keyword>
<dbReference type="InterPro" id="IPR007730">
    <property type="entry name" value="SPOR-like_dom"/>
</dbReference>
<feature type="domain" description="SPOR" evidence="2">
    <location>
        <begin position="264"/>
        <end position="339"/>
    </location>
</feature>
<organism evidence="3 4">
    <name type="scientific">Profundicola chukchiensis</name>
    <dbReference type="NCBI Taxonomy" id="2961959"/>
    <lineage>
        <taxon>Bacteria</taxon>
        <taxon>Pseudomonadati</taxon>
        <taxon>Bacteroidota</taxon>
        <taxon>Flavobacteriia</taxon>
        <taxon>Flavobacteriales</taxon>
        <taxon>Weeksellaceae</taxon>
        <taxon>Profundicola</taxon>
    </lineage>
</organism>
<dbReference type="AlphaFoldDB" id="A0A9X4N1A7"/>